<dbReference type="PANTHER" id="PTHR11802:SF201">
    <property type="entry name" value="CARBOXYPEPTIDASE"/>
    <property type="match status" value="1"/>
</dbReference>
<dbReference type="PANTHER" id="PTHR11802">
    <property type="entry name" value="SERINE PROTEASE FAMILY S10 SERINE CARBOXYPEPTIDASE"/>
    <property type="match status" value="1"/>
</dbReference>
<accession>A0ABP0F5S0</accession>
<dbReference type="SUPFAM" id="SSF53474">
    <property type="entry name" value="alpha/beta-Hydrolases"/>
    <property type="match status" value="1"/>
</dbReference>
<reference evidence="3 4" key="1">
    <citation type="submission" date="2024-02" db="EMBL/GenBank/DDBJ databases">
        <authorList>
            <person name="Daric V."/>
            <person name="Darras S."/>
        </authorList>
    </citation>
    <scope>NUCLEOTIDE SEQUENCE [LARGE SCALE GENOMIC DNA]</scope>
</reference>
<dbReference type="InterPro" id="IPR001563">
    <property type="entry name" value="Peptidase_S10"/>
</dbReference>
<sequence length="478" mass="54218">MHIMVVFYKMSAFAFIFVTLFVKTTTAALINDLPGLQTPVNFKQYSGYITVDPKNGTRLFYWYVESQNDTVNDPLVLWLNGGPGCSSLGGFLGELGPFYVKPDGNLGLNNYSWNRIANVLFLESPAGVGFSKTDKPIPYNDEKTASDSFVFLQKFFEMYPHLQDRKFWITGESYAGHYIPTLATKIVEHNKKLHFGTNTINLQGLMIGNPLTVASINAGGTADYLFDHDLISNETHEGIRRYCNYTFPDVKSKEINIEKCNQYEDSSTKDMGNINPYDIYADVCLADSNKLKTDGEALLHHIANSKGLQSVYANNILRNSKPARARNLKSPYYPCQDNFDQTYLNRPDVQKAIHAETTKWADCSDEINVKYSKEDFAASMLPYYTNHLLGNGLKVLIYSGDVDSVVPATSTRRWLAKLNLTKRHSWRPWTDSRGQVGGHWVVYDELVYSTVRNAGHEVPAFQPQRAYDMFSNFLRFQD</sequence>
<keyword evidence="2" id="KW-0645">Protease</keyword>
<comment type="caution">
    <text evidence="3">The sequence shown here is derived from an EMBL/GenBank/DDBJ whole genome shotgun (WGS) entry which is preliminary data.</text>
</comment>
<dbReference type="Gene3D" id="6.10.250.940">
    <property type="match status" value="1"/>
</dbReference>
<gene>
    <name evidence="3" type="ORF">CVLEPA_LOCUS3526</name>
</gene>
<dbReference type="EMBL" id="CAWYQH010000002">
    <property type="protein sequence ID" value="CAK8673770.1"/>
    <property type="molecule type" value="Genomic_DNA"/>
</dbReference>
<dbReference type="Proteomes" id="UP001642483">
    <property type="component" value="Unassembled WGS sequence"/>
</dbReference>
<keyword evidence="2" id="KW-0378">Hydrolase</keyword>
<evidence type="ECO:0000256" key="2">
    <source>
        <dbReference type="RuleBase" id="RU361156"/>
    </source>
</evidence>
<dbReference type="InterPro" id="IPR033124">
    <property type="entry name" value="Ser_caboxypep_his_AS"/>
</dbReference>
<dbReference type="Gene3D" id="3.40.50.11320">
    <property type="match status" value="1"/>
</dbReference>
<organism evidence="3 4">
    <name type="scientific">Clavelina lepadiformis</name>
    <name type="common">Light-bulb sea squirt</name>
    <name type="synonym">Ascidia lepadiformis</name>
    <dbReference type="NCBI Taxonomy" id="159417"/>
    <lineage>
        <taxon>Eukaryota</taxon>
        <taxon>Metazoa</taxon>
        <taxon>Chordata</taxon>
        <taxon>Tunicata</taxon>
        <taxon>Ascidiacea</taxon>
        <taxon>Aplousobranchia</taxon>
        <taxon>Clavelinidae</taxon>
        <taxon>Clavelina</taxon>
    </lineage>
</organism>
<keyword evidence="2" id="KW-0121">Carboxypeptidase</keyword>
<dbReference type="Pfam" id="PF00450">
    <property type="entry name" value="Peptidase_S10"/>
    <property type="match status" value="1"/>
</dbReference>
<dbReference type="InterPro" id="IPR029058">
    <property type="entry name" value="AB_hydrolase_fold"/>
</dbReference>
<proteinExistence type="inferred from homology"/>
<name>A0ABP0F5S0_CLALP</name>
<dbReference type="EC" id="3.4.16.-" evidence="2"/>
<keyword evidence="4" id="KW-1185">Reference proteome</keyword>
<protein>
    <recommendedName>
        <fullName evidence="2">Carboxypeptidase</fullName>
        <ecNumber evidence="2">3.4.16.-</ecNumber>
    </recommendedName>
</protein>
<evidence type="ECO:0000313" key="4">
    <source>
        <dbReference type="Proteomes" id="UP001642483"/>
    </source>
</evidence>
<dbReference type="PROSITE" id="PS00560">
    <property type="entry name" value="CARBOXYPEPT_SER_HIS"/>
    <property type="match status" value="1"/>
</dbReference>
<dbReference type="Gene3D" id="3.40.50.1820">
    <property type="entry name" value="alpha/beta hydrolase"/>
    <property type="match status" value="1"/>
</dbReference>
<dbReference type="PROSITE" id="PS00131">
    <property type="entry name" value="CARBOXYPEPT_SER_SER"/>
    <property type="match status" value="1"/>
</dbReference>
<comment type="similarity">
    <text evidence="1 2">Belongs to the peptidase S10 family.</text>
</comment>
<evidence type="ECO:0000256" key="1">
    <source>
        <dbReference type="ARBA" id="ARBA00009431"/>
    </source>
</evidence>
<evidence type="ECO:0000313" key="3">
    <source>
        <dbReference type="EMBL" id="CAK8673770.1"/>
    </source>
</evidence>
<dbReference type="PRINTS" id="PR00724">
    <property type="entry name" value="CRBOXYPTASEC"/>
</dbReference>
<dbReference type="InterPro" id="IPR018202">
    <property type="entry name" value="Ser_caboxypep_ser_AS"/>
</dbReference>